<dbReference type="PANTHER" id="PTHR33529:SF6">
    <property type="entry name" value="YJGP_YJGQ FAMILY PERMEASE"/>
    <property type="match status" value="1"/>
</dbReference>
<accession>A0A7V8VGJ8</accession>
<gene>
    <name evidence="7" type="ORF">H0921_15330</name>
</gene>
<keyword evidence="8" id="KW-1185">Reference proteome</keyword>
<reference evidence="7 8" key="1">
    <citation type="submission" date="2020-07" db="EMBL/GenBank/DDBJ databases">
        <title>Thermogemmata thermophila gen. nov., sp. nov., a novel moderate thermophilic planctomycete from a Kamchatka hot spring.</title>
        <authorList>
            <person name="Elcheninov A.G."/>
            <person name="Podosokorskaya O.A."/>
            <person name="Kovaleva O.L."/>
            <person name="Novikov A."/>
            <person name="Bonch-Osmolovskaya E.A."/>
            <person name="Toshchakov S.V."/>
            <person name="Kublanov I.V."/>
        </authorList>
    </citation>
    <scope>NUCLEOTIDE SEQUENCE [LARGE SCALE GENOMIC DNA]</scope>
    <source>
        <strain evidence="7 8">2918</strain>
    </source>
</reference>
<protein>
    <submittedName>
        <fullName evidence="7">LptF/LptG family permease</fullName>
    </submittedName>
</protein>
<evidence type="ECO:0000256" key="2">
    <source>
        <dbReference type="ARBA" id="ARBA00022475"/>
    </source>
</evidence>
<comment type="subcellular location">
    <subcellularLocation>
        <location evidence="1">Cell membrane</location>
        <topology evidence="1">Multi-pass membrane protein</topology>
    </subcellularLocation>
</comment>
<dbReference type="AlphaFoldDB" id="A0A7V8VGJ8"/>
<evidence type="ECO:0000313" key="8">
    <source>
        <dbReference type="Proteomes" id="UP000542342"/>
    </source>
</evidence>
<feature type="transmembrane region" description="Helical" evidence="6">
    <location>
        <begin position="332"/>
        <end position="351"/>
    </location>
</feature>
<evidence type="ECO:0000256" key="4">
    <source>
        <dbReference type="ARBA" id="ARBA00022989"/>
    </source>
</evidence>
<feature type="transmembrane region" description="Helical" evidence="6">
    <location>
        <begin position="394"/>
        <end position="412"/>
    </location>
</feature>
<feature type="transmembrane region" description="Helical" evidence="6">
    <location>
        <begin position="14"/>
        <end position="35"/>
    </location>
</feature>
<keyword evidence="2" id="KW-1003">Cell membrane</keyword>
<proteinExistence type="predicted"/>
<dbReference type="EMBL" id="JACEFB010000015">
    <property type="protein sequence ID" value="MBA2227531.1"/>
    <property type="molecule type" value="Genomic_DNA"/>
</dbReference>
<dbReference type="RefSeq" id="WP_194539396.1">
    <property type="nucleotide sequence ID" value="NZ_JACEFB010000015.1"/>
</dbReference>
<dbReference type="Proteomes" id="UP000542342">
    <property type="component" value="Unassembled WGS sequence"/>
</dbReference>
<keyword evidence="5 6" id="KW-0472">Membrane</keyword>
<organism evidence="7 8">
    <name type="scientific">Thermogemmata fonticola</name>
    <dbReference type="NCBI Taxonomy" id="2755323"/>
    <lineage>
        <taxon>Bacteria</taxon>
        <taxon>Pseudomonadati</taxon>
        <taxon>Planctomycetota</taxon>
        <taxon>Planctomycetia</taxon>
        <taxon>Gemmatales</taxon>
        <taxon>Gemmataceae</taxon>
        <taxon>Thermogemmata</taxon>
    </lineage>
</organism>
<sequence length="414" mass="47704">MPGLILNRLIFRELVKVFLLSLGTVTGLLVIVPVYQDASRMGLSLMQVLEAIPLTIPNMLPYTIPATTLFAACVVYGRLAHDNEVVAIKAAGVHLFVILRPALLLGLINTLVTAYLYHTIIPRSQQILYQRLLDDPEELLYNLLRRDRCLRHPQMPYVIYVRDVEGRRLIDVVVKRRNRVIDPQTRQEFYFGYDVVARAREARLRFDPSDGKLYLDPDRFVIYDKHTTGTTDPTGPFQMDLPEGWNGKDRVRTSALTWDELPRRIADLREQIASKERQRQQVWEQIEQIPDPVQREALRLRAREEERHYDYQIQFLQRQMRNAEAELYQRPALAFGCLIFALLGCPVGIWANRADYLSVFVICFLPALLVYYPLQLAGVGLGRDGKLPLPLACWLANLTVGCGALLLNWRLLRR</sequence>
<keyword evidence="4 6" id="KW-1133">Transmembrane helix</keyword>
<evidence type="ECO:0000256" key="5">
    <source>
        <dbReference type="ARBA" id="ARBA00023136"/>
    </source>
</evidence>
<evidence type="ECO:0000256" key="1">
    <source>
        <dbReference type="ARBA" id="ARBA00004651"/>
    </source>
</evidence>
<dbReference type="PANTHER" id="PTHR33529">
    <property type="entry name" value="SLR0882 PROTEIN-RELATED"/>
    <property type="match status" value="1"/>
</dbReference>
<name>A0A7V8VGJ8_9BACT</name>
<dbReference type="InterPro" id="IPR005495">
    <property type="entry name" value="LptG/LptF_permease"/>
</dbReference>
<evidence type="ECO:0000313" key="7">
    <source>
        <dbReference type="EMBL" id="MBA2227531.1"/>
    </source>
</evidence>
<comment type="caution">
    <text evidence="7">The sequence shown here is derived from an EMBL/GenBank/DDBJ whole genome shotgun (WGS) entry which is preliminary data.</text>
</comment>
<evidence type="ECO:0000256" key="3">
    <source>
        <dbReference type="ARBA" id="ARBA00022692"/>
    </source>
</evidence>
<dbReference type="Pfam" id="PF03739">
    <property type="entry name" value="LptF_LptG"/>
    <property type="match status" value="1"/>
</dbReference>
<feature type="transmembrane region" description="Helical" evidence="6">
    <location>
        <begin position="91"/>
        <end position="117"/>
    </location>
</feature>
<feature type="transmembrane region" description="Helical" evidence="6">
    <location>
        <begin position="59"/>
        <end position="79"/>
    </location>
</feature>
<dbReference type="GO" id="GO:0043190">
    <property type="term" value="C:ATP-binding cassette (ABC) transporter complex"/>
    <property type="evidence" value="ECO:0007669"/>
    <property type="project" value="TreeGrafter"/>
</dbReference>
<dbReference type="GO" id="GO:0015920">
    <property type="term" value="P:lipopolysaccharide transport"/>
    <property type="evidence" value="ECO:0007669"/>
    <property type="project" value="TreeGrafter"/>
</dbReference>
<keyword evidence="3 6" id="KW-0812">Transmembrane</keyword>
<evidence type="ECO:0000256" key="6">
    <source>
        <dbReference type="SAM" id="Phobius"/>
    </source>
</evidence>
<feature type="transmembrane region" description="Helical" evidence="6">
    <location>
        <begin position="356"/>
        <end position="374"/>
    </location>
</feature>